<keyword evidence="1" id="KW-0472">Membrane</keyword>
<dbReference type="InterPro" id="IPR029071">
    <property type="entry name" value="Ubiquitin-like_domsf"/>
</dbReference>
<gene>
    <name evidence="3" type="ORF">WJX81_002128</name>
</gene>
<sequence>MVSITVHIMGGARKLSLEVAEDISVAELRGIVARGTGCPAKRLKLIRAAHSLRDEDGAAGLPEGASLLAVVVPLPPSQAAQAQADPRPSEEADVDAARFQLPADASLLTRRAATFCQQRLRLPELLMVVLFSVRPWVWAALGAWLACAPLAHRLEVGPLYVLASAAALIFLNLGTRKAGEASAYSIFNAGFRELPGQLNAAAMDEQLRRGQL</sequence>
<organism evidence="3 4">
    <name type="scientific">Elliptochloris bilobata</name>
    <dbReference type="NCBI Taxonomy" id="381761"/>
    <lineage>
        <taxon>Eukaryota</taxon>
        <taxon>Viridiplantae</taxon>
        <taxon>Chlorophyta</taxon>
        <taxon>core chlorophytes</taxon>
        <taxon>Trebouxiophyceae</taxon>
        <taxon>Trebouxiophyceae incertae sedis</taxon>
        <taxon>Elliptochloris clade</taxon>
        <taxon>Elliptochloris</taxon>
    </lineage>
</organism>
<evidence type="ECO:0000313" key="3">
    <source>
        <dbReference type="EMBL" id="KAK9845279.1"/>
    </source>
</evidence>
<evidence type="ECO:0000313" key="4">
    <source>
        <dbReference type="Proteomes" id="UP001445335"/>
    </source>
</evidence>
<accession>A0AAW1SG28</accession>
<dbReference type="PANTHER" id="PTHR13527:SF0">
    <property type="entry name" value="SAYSVFN DOMAIN-CONTAINING PROTEIN 1"/>
    <property type="match status" value="1"/>
</dbReference>
<dbReference type="Pfam" id="PF10260">
    <property type="entry name" value="SAYSvFN"/>
    <property type="match status" value="1"/>
</dbReference>
<comment type="caution">
    <text evidence="3">The sequence shown here is derived from an EMBL/GenBank/DDBJ whole genome shotgun (WGS) entry which is preliminary data.</text>
</comment>
<feature type="domain" description="Ubiquitin-like" evidence="2">
    <location>
        <begin position="2"/>
        <end position="71"/>
    </location>
</feature>
<evidence type="ECO:0000256" key="1">
    <source>
        <dbReference type="SAM" id="Phobius"/>
    </source>
</evidence>
<name>A0AAW1SG28_9CHLO</name>
<dbReference type="InterPro" id="IPR000626">
    <property type="entry name" value="Ubiquitin-like_dom"/>
</dbReference>
<dbReference type="Proteomes" id="UP001445335">
    <property type="component" value="Unassembled WGS sequence"/>
</dbReference>
<evidence type="ECO:0000259" key="2">
    <source>
        <dbReference type="PROSITE" id="PS50053"/>
    </source>
</evidence>
<dbReference type="SUPFAM" id="SSF54236">
    <property type="entry name" value="Ubiquitin-like"/>
    <property type="match status" value="1"/>
</dbReference>
<dbReference type="AlphaFoldDB" id="A0AAW1SG28"/>
<feature type="transmembrane region" description="Helical" evidence="1">
    <location>
        <begin position="157"/>
        <end position="175"/>
    </location>
</feature>
<dbReference type="InterPro" id="IPR019387">
    <property type="entry name" value="SAYSvFN_dom"/>
</dbReference>
<keyword evidence="1" id="KW-0812">Transmembrane</keyword>
<keyword evidence="4" id="KW-1185">Reference proteome</keyword>
<protein>
    <recommendedName>
        <fullName evidence="2">Ubiquitin-like domain-containing protein</fullName>
    </recommendedName>
</protein>
<dbReference type="InterPro" id="IPR039159">
    <property type="entry name" value="SAYSD1"/>
</dbReference>
<keyword evidence="1" id="KW-1133">Transmembrane helix</keyword>
<dbReference type="PANTHER" id="PTHR13527">
    <property type="entry name" value="SAYSVFN DOMAIN-CONTAINING PROTEIN 1"/>
    <property type="match status" value="1"/>
</dbReference>
<feature type="transmembrane region" description="Helical" evidence="1">
    <location>
        <begin position="125"/>
        <end position="151"/>
    </location>
</feature>
<dbReference type="PROSITE" id="PS50053">
    <property type="entry name" value="UBIQUITIN_2"/>
    <property type="match status" value="1"/>
</dbReference>
<dbReference type="EMBL" id="JALJOU010000003">
    <property type="protein sequence ID" value="KAK9845279.1"/>
    <property type="molecule type" value="Genomic_DNA"/>
</dbReference>
<proteinExistence type="predicted"/>
<reference evidence="3 4" key="1">
    <citation type="journal article" date="2024" name="Nat. Commun.">
        <title>Phylogenomics reveals the evolutionary origins of lichenization in chlorophyte algae.</title>
        <authorList>
            <person name="Puginier C."/>
            <person name="Libourel C."/>
            <person name="Otte J."/>
            <person name="Skaloud P."/>
            <person name="Haon M."/>
            <person name="Grisel S."/>
            <person name="Petersen M."/>
            <person name="Berrin J.G."/>
            <person name="Delaux P.M."/>
            <person name="Dal Grande F."/>
            <person name="Keller J."/>
        </authorList>
    </citation>
    <scope>NUCLEOTIDE SEQUENCE [LARGE SCALE GENOMIC DNA]</scope>
    <source>
        <strain evidence="3 4">SAG 245.80</strain>
    </source>
</reference>